<feature type="compositionally biased region" description="Polar residues" evidence="1">
    <location>
        <begin position="254"/>
        <end position="265"/>
    </location>
</feature>
<feature type="transmembrane region" description="Helical" evidence="2">
    <location>
        <begin position="21"/>
        <end position="49"/>
    </location>
</feature>
<keyword evidence="2" id="KW-0812">Transmembrane</keyword>
<reference evidence="3 4" key="1">
    <citation type="submission" date="2018-08" db="EMBL/GenBank/DDBJ databases">
        <title>A genome reference for cultivated species of the human gut microbiota.</title>
        <authorList>
            <person name="Zou Y."/>
            <person name="Xue W."/>
            <person name="Luo G."/>
        </authorList>
    </citation>
    <scope>NUCLEOTIDE SEQUENCE [LARGE SCALE GENOMIC DNA]</scope>
    <source>
        <strain evidence="3 4">AF18-12LB</strain>
    </source>
</reference>
<feature type="region of interest" description="Disordered" evidence="1">
    <location>
        <begin position="253"/>
        <end position="286"/>
    </location>
</feature>
<comment type="caution">
    <text evidence="3">The sequence shown here is derived from an EMBL/GenBank/DDBJ whole genome shotgun (WGS) entry which is preliminary data.</text>
</comment>
<dbReference type="EMBL" id="QRXJ01000001">
    <property type="protein sequence ID" value="RGT92999.1"/>
    <property type="molecule type" value="Genomic_DNA"/>
</dbReference>
<accession>A0A3R6AQT9</accession>
<feature type="transmembrane region" description="Helical" evidence="2">
    <location>
        <begin position="221"/>
        <end position="243"/>
    </location>
</feature>
<organism evidence="3 4">
    <name type="scientific">Coprococcus comes</name>
    <dbReference type="NCBI Taxonomy" id="410072"/>
    <lineage>
        <taxon>Bacteria</taxon>
        <taxon>Bacillati</taxon>
        <taxon>Bacillota</taxon>
        <taxon>Clostridia</taxon>
        <taxon>Lachnospirales</taxon>
        <taxon>Lachnospiraceae</taxon>
        <taxon>Coprococcus</taxon>
    </lineage>
</organism>
<feature type="transmembrane region" description="Helical" evidence="2">
    <location>
        <begin position="193"/>
        <end position="215"/>
    </location>
</feature>
<dbReference type="AlphaFoldDB" id="A0A3R6AQT9"/>
<dbReference type="Proteomes" id="UP000283360">
    <property type="component" value="Unassembled WGS sequence"/>
</dbReference>
<keyword evidence="2" id="KW-0472">Membrane</keyword>
<evidence type="ECO:0000256" key="2">
    <source>
        <dbReference type="SAM" id="Phobius"/>
    </source>
</evidence>
<name>A0A3R6AQT9_9FIRM</name>
<evidence type="ECO:0000313" key="4">
    <source>
        <dbReference type="Proteomes" id="UP000283360"/>
    </source>
</evidence>
<evidence type="ECO:0000256" key="1">
    <source>
        <dbReference type="SAM" id="MobiDB-lite"/>
    </source>
</evidence>
<evidence type="ECO:0000313" key="3">
    <source>
        <dbReference type="EMBL" id="RGT92999.1"/>
    </source>
</evidence>
<feature type="transmembrane region" description="Helical" evidence="2">
    <location>
        <begin position="118"/>
        <end position="147"/>
    </location>
</feature>
<gene>
    <name evidence="3" type="ORF">DWX03_01275</name>
</gene>
<keyword evidence="2" id="KW-1133">Transmembrane helix</keyword>
<protein>
    <submittedName>
        <fullName evidence="3">Uncharacterized protein</fullName>
    </submittedName>
</protein>
<sequence>MVDNLIYRTKESVNNFKEDPINNLGFLIPVAIALISLGSGIVTYIMYIFNGGYTVQINAAKKYGWFGGYSEKFTSGTTGMITSGIIGKILLLLIGIEFVVMMINYFKHNEKGKRVVMIVDLSFLVIQVILIMNIFMASIGVLVIGSIITQISKLFGEIAITPQTVAWGYAIIVMVAIITFIVLILTTKECKWMLGYTALAVVFAKILVPLIFLILQNIVSIFIGAVALLVIVAVIGIGFLIFAGGKGGDREHIGTSSDASGSSFGVENKRTKNNTNKSKEENKKMRSNKASAYISNLNEALGIQLFKVHGTFGDYIELDNHLVNRKICSLEALEKGKFHIYDERTGREIKSIEVPWKKEK</sequence>
<proteinExistence type="predicted"/>
<feature type="transmembrane region" description="Helical" evidence="2">
    <location>
        <begin position="85"/>
        <end position="106"/>
    </location>
</feature>
<keyword evidence="4" id="KW-1185">Reference proteome</keyword>
<dbReference type="RefSeq" id="WP_117834199.1">
    <property type="nucleotide sequence ID" value="NZ_JADNLX010000001.1"/>
</dbReference>
<feature type="transmembrane region" description="Helical" evidence="2">
    <location>
        <begin position="167"/>
        <end position="186"/>
    </location>
</feature>